<keyword evidence="3" id="KW-1003">Cell membrane</keyword>
<feature type="transmembrane region" description="Helical" evidence="9">
    <location>
        <begin position="31"/>
        <end position="50"/>
    </location>
</feature>
<evidence type="ECO:0000256" key="6">
    <source>
        <dbReference type="ARBA" id="ARBA00023136"/>
    </source>
</evidence>
<evidence type="ECO:0000256" key="4">
    <source>
        <dbReference type="ARBA" id="ARBA00022692"/>
    </source>
</evidence>
<dbReference type="RefSeq" id="WP_086599802.1">
    <property type="nucleotide sequence ID" value="NZ_NGFN01000020.1"/>
</dbReference>
<evidence type="ECO:0000256" key="2">
    <source>
        <dbReference type="ARBA" id="ARBA00006683"/>
    </source>
</evidence>
<evidence type="ECO:0000256" key="1">
    <source>
        <dbReference type="ARBA" id="ARBA00004651"/>
    </source>
</evidence>
<keyword evidence="7" id="KW-0175">Coiled coil</keyword>
<keyword evidence="4 9" id="KW-0812">Transmembrane</keyword>
<evidence type="ECO:0000313" key="12">
    <source>
        <dbReference type="Proteomes" id="UP000195105"/>
    </source>
</evidence>
<evidence type="ECO:0000256" key="9">
    <source>
        <dbReference type="SAM" id="Phobius"/>
    </source>
</evidence>
<comment type="caution">
    <text evidence="11">The sequence shown here is derived from an EMBL/GenBank/DDBJ whole genome shotgun (WGS) entry which is preliminary data.</text>
</comment>
<evidence type="ECO:0000256" key="3">
    <source>
        <dbReference type="ARBA" id="ARBA00022475"/>
    </source>
</evidence>
<dbReference type="InterPro" id="IPR003856">
    <property type="entry name" value="LPS_length_determ_N"/>
</dbReference>
<feature type="region of interest" description="Disordered" evidence="8">
    <location>
        <begin position="471"/>
        <end position="506"/>
    </location>
</feature>
<dbReference type="GO" id="GO:0005886">
    <property type="term" value="C:plasma membrane"/>
    <property type="evidence" value="ECO:0007669"/>
    <property type="project" value="UniProtKB-SubCell"/>
</dbReference>
<evidence type="ECO:0000256" key="7">
    <source>
        <dbReference type="SAM" id="Coils"/>
    </source>
</evidence>
<proteinExistence type="inferred from homology"/>
<protein>
    <submittedName>
        <fullName evidence="11">Polysaccharide biosynthesis protein</fullName>
    </submittedName>
</protein>
<organism evidence="11 12">
    <name type="scientific">Streptomyces swartbergensis</name>
    <dbReference type="NCBI Taxonomy" id="487165"/>
    <lineage>
        <taxon>Bacteria</taxon>
        <taxon>Bacillati</taxon>
        <taxon>Actinomycetota</taxon>
        <taxon>Actinomycetes</taxon>
        <taxon>Kitasatosporales</taxon>
        <taxon>Streptomycetaceae</taxon>
        <taxon>Streptomyces</taxon>
    </lineage>
</organism>
<dbReference type="PANTHER" id="PTHR32309">
    <property type="entry name" value="TYROSINE-PROTEIN KINASE"/>
    <property type="match status" value="1"/>
</dbReference>
<dbReference type="EMBL" id="NGFN01000020">
    <property type="protein sequence ID" value="OUD04161.1"/>
    <property type="molecule type" value="Genomic_DNA"/>
</dbReference>
<dbReference type="Proteomes" id="UP000195105">
    <property type="component" value="Unassembled WGS sequence"/>
</dbReference>
<evidence type="ECO:0000259" key="10">
    <source>
        <dbReference type="Pfam" id="PF02706"/>
    </source>
</evidence>
<feature type="transmembrane region" description="Helical" evidence="9">
    <location>
        <begin position="250"/>
        <end position="272"/>
    </location>
</feature>
<accession>A0A243S920</accession>
<dbReference type="InterPro" id="IPR050445">
    <property type="entry name" value="Bact_polysacc_biosynth/exp"/>
</dbReference>
<feature type="domain" description="Polysaccharide chain length determinant N-terminal" evidence="10">
    <location>
        <begin position="16"/>
        <end position="104"/>
    </location>
</feature>
<dbReference type="PANTHER" id="PTHR32309:SF31">
    <property type="entry name" value="CAPSULAR EXOPOLYSACCHARIDE FAMILY"/>
    <property type="match status" value="1"/>
</dbReference>
<comment type="similarity">
    <text evidence="2">Belongs to the CpsC/CapA family.</text>
</comment>
<name>A0A243S920_9ACTN</name>
<reference evidence="11 12" key="1">
    <citation type="submission" date="2017-05" db="EMBL/GenBank/DDBJ databases">
        <title>Biotechnological potential of actinobacteria isolated from South African environments.</title>
        <authorList>
            <person name="Le Roes-Hill M."/>
            <person name="Prins A."/>
            <person name="Durrell K.A."/>
        </authorList>
    </citation>
    <scope>NUCLEOTIDE SEQUENCE [LARGE SCALE GENOMIC DNA]</scope>
    <source>
        <strain evidence="11 12">HMC13</strain>
    </source>
</reference>
<feature type="coiled-coil region" evidence="7">
    <location>
        <begin position="151"/>
        <end position="178"/>
    </location>
</feature>
<sequence>MTTSTTSESSPAAPLIDLQALVVAVRRRRRLWCAMALLGLLAGAAVAVLMPPPPTAVTKVLVAHREDQPNDTGTLIRTDVELLGTTRIAEPALRSLNSRETPEDFMQDYRGTGLTNNLLRIDVTGDSEAEAVARAKALADAFVADHVRRMRETAKAESEALLDQRDRMRDELAQVNKAIGDRSAESDPEASASMESLFARRAELNSRIADFDQRAAEARTGTPEVISGTQIVDAPRAVRHSLPRAAATNAAIGLVLGLVLGLALAAVGTVVADRPVLRRDIAGNLGASVIAELPRRSGRRWRRRRTRAARERLTGTLVRTVRGSAEPLSLLELGCARSTSVIALGLARAMAAEGPVVVIDGLPGPQLANRRPKPGDPTVVGGERAATVSHEERRIGVGSVAPGTAWTDLQYLGTRTVLVVRAGHGSAAWLHTVARQLADQRIPVIGVVLIDPDPRDRTDGTLWDGLHTALRGRSERPARHNGTGSPRTERQPMWAARVPDDDQEAR</sequence>
<evidence type="ECO:0000313" key="11">
    <source>
        <dbReference type="EMBL" id="OUD04161.1"/>
    </source>
</evidence>
<evidence type="ECO:0000256" key="5">
    <source>
        <dbReference type="ARBA" id="ARBA00022989"/>
    </source>
</evidence>
<gene>
    <name evidence="11" type="ORF">CA983_05795</name>
</gene>
<keyword evidence="6 9" id="KW-0472">Membrane</keyword>
<evidence type="ECO:0000256" key="8">
    <source>
        <dbReference type="SAM" id="MobiDB-lite"/>
    </source>
</evidence>
<dbReference type="Pfam" id="PF02706">
    <property type="entry name" value="Wzz"/>
    <property type="match status" value="1"/>
</dbReference>
<dbReference type="AlphaFoldDB" id="A0A243S920"/>
<keyword evidence="5 9" id="KW-1133">Transmembrane helix</keyword>
<comment type="subcellular location">
    <subcellularLocation>
        <location evidence="1">Cell membrane</location>
        <topology evidence="1">Multi-pass membrane protein</topology>
    </subcellularLocation>
</comment>
<keyword evidence="12" id="KW-1185">Reference proteome</keyword>